<evidence type="ECO:0000313" key="4">
    <source>
        <dbReference type="Proteomes" id="UP000179467"/>
    </source>
</evidence>
<proteinExistence type="inferred from homology"/>
<dbReference type="AlphaFoldDB" id="A0A1S1HFJ4"/>
<dbReference type="RefSeq" id="WP_015457447.1">
    <property type="nucleotide sequence ID" value="NZ_MIPT01000001.1"/>
</dbReference>
<protein>
    <recommendedName>
        <fullName evidence="2">UPF0178 protein BHE75_02911</fullName>
    </recommendedName>
</protein>
<evidence type="ECO:0000313" key="3">
    <source>
        <dbReference type="EMBL" id="OHT20907.1"/>
    </source>
</evidence>
<dbReference type="NCBIfam" id="NF001095">
    <property type="entry name" value="PRK00124.1"/>
    <property type="match status" value="1"/>
</dbReference>
<gene>
    <name evidence="3" type="ORF">BHE75_02911</name>
</gene>
<dbReference type="InterPro" id="IPR003791">
    <property type="entry name" value="UPF0178"/>
</dbReference>
<dbReference type="HAMAP" id="MF_00489">
    <property type="entry name" value="UPF0178"/>
    <property type="match status" value="1"/>
</dbReference>
<sequence length="155" mass="16220">MATPLRILVDADACPVKEEIYKVAFRREVPVTIVSNSHLRVPAHPLVERVVVGAGFDEADDWIAERAGPGAVVVTADILLADRCLKAGAEVIAPNGKPFTVNSIGTAIAARAIMADLRAGAVGDGIGGPPPFSKTDRSRFLSALDEALVRLARAG</sequence>
<dbReference type="PANTHER" id="PTHR35146">
    <property type="entry name" value="UPF0178 PROTEIN YAII"/>
    <property type="match status" value="1"/>
</dbReference>
<dbReference type="EMBL" id="MIPT01000001">
    <property type="protein sequence ID" value="OHT20907.1"/>
    <property type="molecule type" value="Genomic_DNA"/>
</dbReference>
<dbReference type="OrthoDB" id="9798918at2"/>
<evidence type="ECO:0000256" key="1">
    <source>
        <dbReference type="ARBA" id="ARBA00008522"/>
    </source>
</evidence>
<organism evidence="3 4">
    <name type="scientific">Edaphosphingomonas haloaromaticamans</name>
    <dbReference type="NCBI Taxonomy" id="653954"/>
    <lineage>
        <taxon>Bacteria</taxon>
        <taxon>Pseudomonadati</taxon>
        <taxon>Pseudomonadota</taxon>
        <taxon>Alphaproteobacteria</taxon>
        <taxon>Sphingomonadales</taxon>
        <taxon>Rhizorhabdaceae</taxon>
        <taxon>Edaphosphingomonas</taxon>
    </lineage>
</organism>
<accession>A0A1S1HFJ4</accession>
<evidence type="ECO:0000256" key="2">
    <source>
        <dbReference type="HAMAP-Rule" id="MF_00489"/>
    </source>
</evidence>
<dbReference type="PANTHER" id="PTHR35146:SF1">
    <property type="entry name" value="UPF0178 PROTEIN YAII"/>
    <property type="match status" value="1"/>
</dbReference>
<dbReference type="Proteomes" id="UP000179467">
    <property type="component" value="Unassembled WGS sequence"/>
</dbReference>
<keyword evidence="4" id="KW-1185">Reference proteome</keyword>
<comment type="similarity">
    <text evidence="1 2">Belongs to the UPF0178 family.</text>
</comment>
<name>A0A1S1HFJ4_9SPHN</name>
<reference evidence="3 4" key="1">
    <citation type="submission" date="2016-09" db="EMBL/GenBank/DDBJ databases">
        <title>Metabolic pathway, cell adaptation mechanisms and a novel monoxygenase revealed through proteogenomic-transcription analysis of a Sphingomonas haloaromaticamans strain degrading the fungicide ortho-phenylphenol.</title>
        <authorList>
            <person name="Perruchon C."/>
            <person name="Papadopoulou E.S."/>
            <person name="Rousidou C."/>
            <person name="Vasileiadis S."/>
            <person name="Tanou G."/>
            <person name="Amoutzias G."/>
            <person name="Molassiotis A."/>
            <person name="Karpouzas D.G."/>
        </authorList>
    </citation>
    <scope>NUCLEOTIDE SEQUENCE [LARGE SCALE GENOMIC DNA]</scope>
    <source>
        <strain evidence="3 4">P3</strain>
    </source>
</reference>
<dbReference type="Pfam" id="PF02639">
    <property type="entry name" value="DUF188"/>
    <property type="match status" value="1"/>
</dbReference>
<comment type="caution">
    <text evidence="3">The sequence shown here is derived from an EMBL/GenBank/DDBJ whole genome shotgun (WGS) entry which is preliminary data.</text>
</comment>